<proteinExistence type="predicted"/>
<feature type="domain" description="DUF6973" evidence="1">
    <location>
        <begin position="36"/>
        <end position="118"/>
    </location>
</feature>
<organism evidence="2 3">
    <name type="scientific">Nocardioides currus</name>
    <dbReference type="NCBI Taxonomy" id="2133958"/>
    <lineage>
        <taxon>Bacteria</taxon>
        <taxon>Bacillati</taxon>
        <taxon>Actinomycetota</taxon>
        <taxon>Actinomycetes</taxon>
        <taxon>Propionibacteriales</taxon>
        <taxon>Nocardioidaceae</taxon>
        <taxon>Nocardioides</taxon>
    </lineage>
</organism>
<evidence type="ECO:0000313" key="3">
    <source>
        <dbReference type="Proteomes" id="UP000244867"/>
    </source>
</evidence>
<accession>A0A2R7YWV7</accession>
<sequence length="150" mass="15167">MSSAFDSLKKAAQAVVGAPHLFNAARGAGASASAAADVMAASAAALQVAAAATDGTPGLQNAIRHFIWQAYIAGRHGTAVAEAVAAAQEEGRTSPADTRIDLHNNAVGRAYGAANSAAIGQGSVTDALRALVPVAKEKWATDELVWLRPH</sequence>
<comment type="caution">
    <text evidence="2">The sequence shown here is derived from an EMBL/GenBank/DDBJ whole genome shotgun (WGS) entry which is preliminary data.</text>
</comment>
<gene>
    <name evidence="2" type="ORF">C7S10_10665</name>
</gene>
<reference evidence="2 3" key="1">
    <citation type="submission" date="2018-03" db="EMBL/GenBank/DDBJ databases">
        <authorList>
            <person name="Keele B.F."/>
        </authorList>
    </citation>
    <scope>NUCLEOTIDE SEQUENCE [LARGE SCALE GENOMIC DNA]</scope>
    <source>
        <strain evidence="2 3">IB-3</strain>
    </source>
</reference>
<protein>
    <recommendedName>
        <fullName evidence="1">DUF6973 domain-containing protein</fullName>
    </recommendedName>
</protein>
<keyword evidence="3" id="KW-1185">Reference proteome</keyword>
<dbReference type="EMBL" id="PYXZ01000004">
    <property type="protein sequence ID" value="PUA80865.1"/>
    <property type="molecule type" value="Genomic_DNA"/>
</dbReference>
<dbReference type="Pfam" id="PF22322">
    <property type="entry name" value="DUF6973"/>
    <property type="match status" value="1"/>
</dbReference>
<dbReference type="RefSeq" id="WP_108344434.1">
    <property type="nucleotide sequence ID" value="NZ_PYXZ01000004.1"/>
</dbReference>
<dbReference type="Proteomes" id="UP000244867">
    <property type="component" value="Unassembled WGS sequence"/>
</dbReference>
<evidence type="ECO:0000313" key="2">
    <source>
        <dbReference type="EMBL" id="PUA80865.1"/>
    </source>
</evidence>
<name>A0A2R7YWV7_9ACTN</name>
<dbReference type="AlphaFoldDB" id="A0A2R7YWV7"/>
<dbReference type="InterPro" id="IPR054246">
    <property type="entry name" value="DUF6973"/>
</dbReference>
<dbReference type="OrthoDB" id="6458461at2"/>
<evidence type="ECO:0000259" key="1">
    <source>
        <dbReference type="Pfam" id="PF22322"/>
    </source>
</evidence>